<gene>
    <name evidence="3" type="ORF">GH714_015282</name>
</gene>
<dbReference type="Gene3D" id="3.40.50.150">
    <property type="entry name" value="Vaccinia Virus protein VP39"/>
    <property type="match status" value="1"/>
</dbReference>
<dbReference type="GO" id="GO:0008168">
    <property type="term" value="F:methyltransferase activity"/>
    <property type="evidence" value="ECO:0007669"/>
    <property type="project" value="UniProtKB-KW"/>
</dbReference>
<reference evidence="3 4" key="1">
    <citation type="journal article" date="2020" name="Mol. Plant">
        <title>The Chromosome-Based Rubber Tree Genome Provides New Insights into Spurge Genome Evolution and Rubber Biosynthesis.</title>
        <authorList>
            <person name="Liu J."/>
            <person name="Shi C."/>
            <person name="Shi C.C."/>
            <person name="Li W."/>
            <person name="Zhang Q.J."/>
            <person name="Zhang Y."/>
            <person name="Li K."/>
            <person name="Lu H.F."/>
            <person name="Shi C."/>
            <person name="Zhu S.T."/>
            <person name="Xiao Z.Y."/>
            <person name="Nan H."/>
            <person name="Yue Y."/>
            <person name="Zhu X.G."/>
            <person name="Wu Y."/>
            <person name="Hong X.N."/>
            <person name="Fan G.Y."/>
            <person name="Tong Y."/>
            <person name="Zhang D."/>
            <person name="Mao C.L."/>
            <person name="Liu Y.L."/>
            <person name="Hao S.J."/>
            <person name="Liu W.Q."/>
            <person name="Lv M.Q."/>
            <person name="Zhang H.B."/>
            <person name="Liu Y."/>
            <person name="Hu-Tang G.R."/>
            <person name="Wang J.P."/>
            <person name="Wang J.H."/>
            <person name="Sun Y.H."/>
            <person name="Ni S.B."/>
            <person name="Chen W.B."/>
            <person name="Zhang X.C."/>
            <person name="Jiao Y.N."/>
            <person name="Eichler E.E."/>
            <person name="Li G.H."/>
            <person name="Liu X."/>
            <person name="Gao L.Z."/>
        </authorList>
    </citation>
    <scope>NUCLEOTIDE SEQUENCE [LARGE SCALE GENOMIC DNA]</scope>
    <source>
        <strain evidence="4">cv. GT1</strain>
        <tissue evidence="3">Leaf</tissue>
    </source>
</reference>
<dbReference type="PANTHER" id="PTHR43619:SF8">
    <property type="entry name" value="LEUCINE CARBOXYL METHYLTRANSFERASE"/>
    <property type="match status" value="1"/>
</dbReference>
<evidence type="ECO:0000313" key="4">
    <source>
        <dbReference type="Proteomes" id="UP000467840"/>
    </source>
</evidence>
<name>A0A6A6NHD7_HEVBR</name>
<keyword evidence="2" id="KW-0808">Transferase</keyword>
<evidence type="ECO:0000256" key="2">
    <source>
        <dbReference type="ARBA" id="ARBA00022679"/>
    </source>
</evidence>
<evidence type="ECO:0000313" key="3">
    <source>
        <dbReference type="EMBL" id="KAF2324563.1"/>
    </source>
</evidence>
<dbReference type="Pfam" id="PF04072">
    <property type="entry name" value="LCM"/>
    <property type="match status" value="1"/>
</dbReference>
<organism evidence="3 4">
    <name type="scientific">Hevea brasiliensis</name>
    <name type="common">Para rubber tree</name>
    <name type="synonym">Siphonia brasiliensis</name>
    <dbReference type="NCBI Taxonomy" id="3981"/>
    <lineage>
        <taxon>Eukaryota</taxon>
        <taxon>Viridiplantae</taxon>
        <taxon>Streptophyta</taxon>
        <taxon>Embryophyta</taxon>
        <taxon>Tracheophyta</taxon>
        <taxon>Spermatophyta</taxon>
        <taxon>Magnoliopsida</taxon>
        <taxon>eudicotyledons</taxon>
        <taxon>Gunneridae</taxon>
        <taxon>Pentapetalae</taxon>
        <taxon>rosids</taxon>
        <taxon>fabids</taxon>
        <taxon>Malpighiales</taxon>
        <taxon>Euphorbiaceae</taxon>
        <taxon>Crotonoideae</taxon>
        <taxon>Micrandreae</taxon>
        <taxon>Hevea</taxon>
    </lineage>
</organism>
<accession>A0A6A6NHD7</accession>
<dbReference type="InterPro" id="IPR029063">
    <property type="entry name" value="SAM-dependent_MTases_sf"/>
</dbReference>
<proteinExistence type="predicted"/>
<dbReference type="GO" id="GO:0032259">
    <property type="term" value="P:methylation"/>
    <property type="evidence" value="ECO:0007669"/>
    <property type="project" value="UniProtKB-KW"/>
</dbReference>
<keyword evidence="1" id="KW-0489">Methyltransferase</keyword>
<sequence length="151" mass="16716">MGLQSARQTAAGRALWRHVIHDPLADLLAGETYLKNFHEKIKNDCLKNAQDISGVLLAIRNLWFDSKLETALNSFNGEAQVALLGAGFSHVKLSQTGDPDAHFGLLDNLLNLFNTLRILPRSMQTHPKRKTLLSLALGTGFQCAQSRERVI</sequence>
<comment type="caution">
    <text evidence="3">The sequence shown here is derived from an EMBL/GenBank/DDBJ whole genome shotgun (WGS) entry which is preliminary data.</text>
</comment>
<keyword evidence="4" id="KW-1185">Reference proteome</keyword>
<dbReference type="InterPro" id="IPR007213">
    <property type="entry name" value="Ppm1/Ppm2/Tcmp"/>
</dbReference>
<dbReference type="SUPFAM" id="SSF53335">
    <property type="entry name" value="S-adenosyl-L-methionine-dependent methyltransferases"/>
    <property type="match status" value="1"/>
</dbReference>
<protein>
    <submittedName>
        <fullName evidence="3">Uncharacterized protein</fullName>
    </submittedName>
</protein>
<dbReference type="Proteomes" id="UP000467840">
    <property type="component" value="Chromosome 5"/>
</dbReference>
<evidence type="ECO:0000256" key="1">
    <source>
        <dbReference type="ARBA" id="ARBA00022603"/>
    </source>
</evidence>
<dbReference type="AlphaFoldDB" id="A0A6A6NHD7"/>
<dbReference type="PANTHER" id="PTHR43619">
    <property type="entry name" value="S-ADENOSYL-L-METHIONINE-DEPENDENT METHYLTRANSFERASE YKTD-RELATED"/>
    <property type="match status" value="1"/>
</dbReference>
<dbReference type="EMBL" id="JAAGAX010000001">
    <property type="protein sequence ID" value="KAF2324563.1"/>
    <property type="molecule type" value="Genomic_DNA"/>
</dbReference>